<proteinExistence type="predicted"/>
<gene>
    <name evidence="1" type="ORF">ACFSR5_02120</name>
</gene>
<sequence length="70" mass="7951">MIEAKKACPAPTAAWARLFVEHTYVGWTFISFRLRDAERLVLVTHVSLDPAFIIQSYLADLSKQNRGENS</sequence>
<reference evidence="2" key="1">
    <citation type="journal article" date="2019" name="Int. J. Syst. Evol. Microbiol.">
        <title>The Global Catalogue of Microorganisms (GCM) 10K type strain sequencing project: providing services to taxonomists for standard genome sequencing and annotation.</title>
        <authorList>
            <consortium name="The Broad Institute Genomics Platform"/>
            <consortium name="The Broad Institute Genome Sequencing Center for Infectious Disease"/>
            <person name="Wu L."/>
            <person name="Ma J."/>
        </authorList>
    </citation>
    <scope>NUCLEOTIDE SEQUENCE [LARGE SCALE GENOMIC DNA]</scope>
    <source>
        <strain evidence="2">KCTC 42662</strain>
    </source>
</reference>
<dbReference type="Proteomes" id="UP001597545">
    <property type="component" value="Unassembled WGS sequence"/>
</dbReference>
<comment type="caution">
    <text evidence="1">The sequence shown here is derived from an EMBL/GenBank/DDBJ whole genome shotgun (WGS) entry which is preliminary data.</text>
</comment>
<dbReference type="EMBL" id="JBHULR010000001">
    <property type="protein sequence ID" value="MFD2546436.1"/>
    <property type="molecule type" value="Genomic_DNA"/>
</dbReference>
<evidence type="ECO:0008006" key="3">
    <source>
        <dbReference type="Google" id="ProtNLM"/>
    </source>
</evidence>
<keyword evidence="2" id="KW-1185">Reference proteome</keyword>
<organism evidence="1 2">
    <name type="scientific">Sphingobacterium suaedae</name>
    <dbReference type="NCBI Taxonomy" id="1686402"/>
    <lineage>
        <taxon>Bacteria</taxon>
        <taxon>Pseudomonadati</taxon>
        <taxon>Bacteroidota</taxon>
        <taxon>Sphingobacteriia</taxon>
        <taxon>Sphingobacteriales</taxon>
        <taxon>Sphingobacteriaceae</taxon>
        <taxon>Sphingobacterium</taxon>
    </lineage>
</organism>
<dbReference type="RefSeq" id="WP_380900221.1">
    <property type="nucleotide sequence ID" value="NZ_JBHUEG010000002.1"/>
</dbReference>
<accession>A0ABW5KCA2</accession>
<protein>
    <recommendedName>
        <fullName evidence="3">Type II toxin-antitoxin system RelE/ParE family toxin</fullName>
    </recommendedName>
</protein>
<name>A0ABW5KCA2_9SPHI</name>
<evidence type="ECO:0000313" key="1">
    <source>
        <dbReference type="EMBL" id="MFD2546436.1"/>
    </source>
</evidence>
<evidence type="ECO:0000313" key="2">
    <source>
        <dbReference type="Proteomes" id="UP001597545"/>
    </source>
</evidence>